<evidence type="ECO:0000313" key="1">
    <source>
        <dbReference type="EMBL" id="KFP02968.1"/>
    </source>
</evidence>
<proteinExistence type="predicted"/>
<sequence>SVPAADSFLLGDQAPVGRRLVSRQPVEVIHRVPVVPLSIQSRRLEISVD</sequence>
<organism evidence="1 2">
    <name type="scientific">Calypte anna</name>
    <name type="common">Anna's hummingbird</name>
    <name type="synonym">Archilochus anna</name>
    <dbReference type="NCBI Taxonomy" id="9244"/>
    <lineage>
        <taxon>Eukaryota</taxon>
        <taxon>Metazoa</taxon>
        <taxon>Chordata</taxon>
        <taxon>Craniata</taxon>
        <taxon>Vertebrata</taxon>
        <taxon>Euteleostomi</taxon>
        <taxon>Archelosauria</taxon>
        <taxon>Archosauria</taxon>
        <taxon>Dinosauria</taxon>
        <taxon>Saurischia</taxon>
        <taxon>Theropoda</taxon>
        <taxon>Coelurosauria</taxon>
        <taxon>Aves</taxon>
        <taxon>Neognathae</taxon>
        <taxon>Neoaves</taxon>
        <taxon>Strisores</taxon>
        <taxon>Apodiformes</taxon>
        <taxon>Trochilidae</taxon>
        <taxon>Calypte</taxon>
    </lineage>
</organism>
<feature type="non-terminal residue" evidence="1">
    <location>
        <position position="49"/>
    </location>
</feature>
<protein>
    <submittedName>
        <fullName evidence="1">Uncharacterized protein</fullName>
    </submittedName>
</protein>
<feature type="non-terminal residue" evidence="1">
    <location>
        <position position="1"/>
    </location>
</feature>
<keyword evidence="2" id="KW-1185">Reference proteome</keyword>
<name>A0A091I686_CALAN</name>
<dbReference type="AlphaFoldDB" id="A0A091I686"/>
<dbReference type="EMBL" id="KL218170">
    <property type="protein sequence ID" value="KFP02968.1"/>
    <property type="molecule type" value="Genomic_DNA"/>
</dbReference>
<gene>
    <name evidence="1" type="ORF">N300_11416</name>
</gene>
<accession>A0A091I686</accession>
<reference evidence="1 2" key="1">
    <citation type="submission" date="2014-04" db="EMBL/GenBank/DDBJ databases">
        <title>Genome evolution of avian class.</title>
        <authorList>
            <person name="Zhang G."/>
            <person name="Li C."/>
        </authorList>
    </citation>
    <scope>NUCLEOTIDE SEQUENCE [LARGE SCALE GENOMIC DNA]</scope>
    <source>
        <strain evidence="1">BGI_N300</strain>
    </source>
</reference>
<evidence type="ECO:0000313" key="2">
    <source>
        <dbReference type="Proteomes" id="UP000054308"/>
    </source>
</evidence>
<dbReference type="Proteomes" id="UP000054308">
    <property type="component" value="Unassembled WGS sequence"/>
</dbReference>